<dbReference type="CDD" id="cd17546">
    <property type="entry name" value="REC_hyHK_CKI1_RcsC-like"/>
    <property type="match status" value="1"/>
</dbReference>
<dbReference type="InterPro" id="IPR003594">
    <property type="entry name" value="HATPase_dom"/>
</dbReference>
<dbReference type="Pfam" id="PF26131">
    <property type="entry name" value="PAS-like"/>
    <property type="match status" value="1"/>
</dbReference>
<dbReference type="SUPFAM" id="SSF47384">
    <property type="entry name" value="Homodimeric domain of signal transducing histidine kinase"/>
    <property type="match status" value="1"/>
</dbReference>
<feature type="domain" description="Response regulatory" evidence="5">
    <location>
        <begin position="1178"/>
        <end position="1380"/>
    </location>
</feature>
<dbReference type="InterPro" id="IPR005467">
    <property type="entry name" value="His_kinase_dom"/>
</dbReference>
<feature type="domain" description="PAS" evidence="6">
    <location>
        <begin position="611"/>
        <end position="668"/>
    </location>
</feature>
<dbReference type="GO" id="GO:0000155">
    <property type="term" value="F:phosphorelay sensor kinase activity"/>
    <property type="evidence" value="ECO:0007669"/>
    <property type="project" value="InterPro"/>
</dbReference>
<feature type="region of interest" description="Disordered" evidence="3">
    <location>
        <begin position="104"/>
        <end position="127"/>
    </location>
</feature>
<dbReference type="SUPFAM" id="SSF55785">
    <property type="entry name" value="PYP-like sensor domain (PAS domain)"/>
    <property type="match status" value="2"/>
</dbReference>
<dbReference type="SUPFAM" id="SSF52172">
    <property type="entry name" value="CheY-like"/>
    <property type="match status" value="2"/>
</dbReference>
<dbReference type="InterPro" id="IPR036890">
    <property type="entry name" value="HATPase_C_sf"/>
</dbReference>
<dbReference type="Gene3D" id="1.10.287.130">
    <property type="match status" value="1"/>
</dbReference>
<dbReference type="PROSITE" id="PS50112">
    <property type="entry name" value="PAS"/>
    <property type="match status" value="1"/>
</dbReference>
<evidence type="ECO:0000256" key="3">
    <source>
        <dbReference type="SAM" id="MobiDB-lite"/>
    </source>
</evidence>
<evidence type="ECO:0000313" key="9">
    <source>
        <dbReference type="Proteomes" id="UP000033483"/>
    </source>
</evidence>
<evidence type="ECO:0008006" key="10">
    <source>
        <dbReference type="Google" id="ProtNLM"/>
    </source>
</evidence>
<dbReference type="InterPro" id="IPR000014">
    <property type="entry name" value="PAS"/>
</dbReference>
<evidence type="ECO:0000313" key="8">
    <source>
        <dbReference type="EMBL" id="KKA27930.1"/>
    </source>
</evidence>
<dbReference type="OrthoDB" id="60033at2759"/>
<dbReference type="Pfam" id="PF00989">
    <property type="entry name" value="PAS"/>
    <property type="match status" value="1"/>
</dbReference>
<feature type="compositionally biased region" description="Basic and acidic residues" evidence="3">
    <location>
        <begin position="1119"/>
        <end position="1143"/>
    </location>
</feature>
<dbReference type="PANTHER" id="PTHR43719">
    <property type="entry name" value="TWO-COMPONENT HISTIDINE KINASE"/>
    <property type="match status" value="1"/>
</dbReference>
<dbReference type="CDD" id="cd00130">
    <property type="entry name" value="PAS"/>
    <property type="match status" value="1"/>
</dbReference>
<evidence type="ECO:0000256" key="1">
    <source>
        <dbReference type="ARBA" id="ARBA00022553"/>
    </source>
</evidence>
<dbReference type="EMBL" id="LAEV01001486">
    <property type="protein sequence ID" value="KKA27930.1"/>
    <property type="molecule type" value="Genomic_DNA"/>
</dbReference>
<dbReference type="InterPro" id="IPR011006">
    <property type="entry name" value="CheY-like_superfamily"/>
</dbReference>
<dbReference type="InterPro" id="IPR035965">
    <property type="entry name" value="PAS-like_dom_sf"/>
</dbReference>
<dbReference type="InterPro" id="IPR000700">
    <property type="entry name" value="PAS-assoc_C"/>
</dbReference>
<dbReference type="GO" id="GO:0006355">
    <property type="term" value="P:regulation of DNA-templated transcription"/>
    <property type="evidence" value="ECO:0007669"/>
    <property type="project" value="InterPro"/>
</dbReference>
<dbReference type="Gene3D" id="3.30.450.20">
    <property type="entry name" value="PAS domain"/>
    <property type="match status" value="2"/>
</dbReference>
<dbReference type="InterPro" id="IPR050956">
    <property type="entry name" value="2C_system_His_kinase"/>
</dbReference>
<dbReference type="PROSITE" id="PS50110">
    <property type="entry name" value="RESPONSE_REGULATORY"/>
    <property type="match status" value="1"/>
</dbReference>
<dbReference type="SMART" id="SM00091">
    <property type="entry name" value="PAS"/>
    <property type="match status" value="2"/>
</dbReference>
<evidence type="ECO:0000259" key="6">
    <source>
        <dbReference type="PROSITE" id="PS50112"/>
    </source>
</evidence>
<protein>
    <recommendedName>
        <fullName evidence="10">Histidine kinase</fullName>
    </recommendedName>
</protein>
<dbReference type="InterPro" id="IPR013767">
    <property type="entry name" value="PAS_fold"/>
</dbReference>
<dbReference type="InterPro" id="IPR004358">
    <property type="entry name" value="Sig_transdc_His_kin-like_C"/>
</dbReference>
<dbReference type="Pfam" id="PF00072">
    <property type="entry name" value="Response_reg"/>
    <property type="match status" value="1"/>
</dbReference>
<dbReference type="SMART" id="SM00387">
    <property type="entry name" value="HATPase_c"/>
    <property type="match status" value="1"/>
</dbReference>
<keyword evidence="9" id="KW-1185">Reference proteome</keyword>
<feature type="region of interest" description="Disordered" evidence="3">
    <location>
        <begin position="148"/>
        <end position="204"/>
    </location>
</feature>
<keyword evidence="1 2" id="KW-0597">Phosphoprotein</keyword>
<dbReference type="SUPFAM" id="SSF55874">
    <property type="entry name" value="ATPase domain of HSP90 chaperone/DNA topoisomerase II/histidine kinase"/>
    <property type="match status" value="1"/>
</dbReference>
<dbReference type="PROSITE" id="PS50113">
    <property type="entry name" value="PAC"/>
    <property type="match status" value="1"/>
</dbReference>
<evidence type="ECO:0000259" key="7">
    <source>
        <dbReference type="PROSITE" id="PS50113"/>
    </source>
</evidence>
<dbReference type="Pfam" id="PF13426">
    <property type="entry name" value="PAS_9"/>
    <property type="match status" value="1"/>
</dbReference>
<feature type="modified residue" description="4-aspartylphosphate" evidence="2">
    <location>
        <position position="1305"/>
    </location>
</feature>
<dbReference type="InterPro" id="IPR001789">
    <property type="entry name" value="Sig_transdc_resp-reg_receiver"/>
</dbReference>
<feature type="domain" description="Histidine kinase" evidence="4">
    <location>
        <begin position="882"/>
        <end position="1109"/>
    </location>
</feature>
<dbReference type="Gene3D" id="3.30.565.10">
    <property type="entry name" value="Histidine kinase-like ATPase, C-terminal domain"/>
    <property type="match status" value="1"/>
</dbReference>
<accession>A0A0F4ZCG8</accession>
<feature type="domain" description="PAC" evidence="7">
    <location>
        <begin position="687"/>
        <end position="749"/>
    </location>
</feature>
<dbReference type="PRINTS" id="PR00344">
    <property type="entry name" value="BCTRLSENSOR"/>
</dbReference>
<organism evidence="8 9">
    <name type="scientific">Thielaviopsis punctulata</name>
    <dbReference type="NCBI Taxonomy" id="72032"/>
    <lineage>
        <taxon>Eukaryota</taxon>
        <taxon>Fungi</taxon>
        <taxon>Dikarya</taxon>
        <taxon>Ascomycota</taxon>
        <taxon>Pezizomycotina</taxon>
        <taxon>Sordariomycetes</taxon>
        <taxon>Hypocreomycetidae</taxon>
        <taxon>Microascales</taxon>
        <taxon>Ceratocystidaceae</taxon>
        <taxon>Thielaviopsis</taxon>
    </lineage>
</organism>
<dbReference type="PANTHER" id="PTHR43719:SF30">
    <property type="entry name" value="TWO-COMPONENT SYSTEM RESPONSE REGULATOR"/>
    <property type="match status" value="1"/>
</dbReference>
<dbReference type="SMART" id="SM00448">
    <property type="entry name" value="REC"/>
    <property type="match status" value="1"/>
</dbReference>
<feature type="compositionally biased region" description="Low complexity" evidence="3">
    <location>
        <begin position="117"/>
        <end position="127"/>
    </location>
</feature>
<dbReference type="NCBIfam" id="TIGR00229">
    <property type="entry name" value="sensory_box"/>
    <property type="match status" value="1"/>
</dbReference>
<feature type="region of interest" description="Disordered" evidence="3">
    <location>
        <begin position="357"/>
        <end position="395"/>
    </location>
</feature>
<dbReference type="PROSITE" id="PS50109">
    <property type="entry name" value="HIS_KIN"/>
    <property type="match status" value="1"/>
</dbReference>
<feature type="region of interest" description="Disordered" evidence="3">
    <location>
        <begin position="24"/>
        <end position="43"/>
    </location>
</feature>
<dbReference type="Pfam" id="PF02518">
    <property type="entry name" value="HATPase_c"/>
    <property type="match status" value="1"/>
</dbReference>
<reference evidence="8 9" key="1">
    <citation type="submission" date="2015-03" db="EMBL/GenBank/DDBJ databases">
        <authorList>
            <person name="Radwan O."/>
            <person name="Al-Naeli F.A."/>
            <person name="Rendon G.A."/>
            <person name="Fields C."/>
        </authorList>
    </citation>
    <scope>NUCLEOTIDE SEQUENCE [LARGE SCALE GENOMIC DNA]</scope>
    <source>
        <strain evidence="8">CR-DP1</strain>
    </source>
</reference>
<sequence>METPDELQIVDHHIEFPEIQESEQLSQDLLQSPSFSKSPQTQNEALTIIANDGQEIQQQDDAESQPVPDFAALDGFMIDFLEPDPRPTFVIKLSGKTFLPEAAETDATDKSTITRVPTTSAAASPAAPLGQAISFSTASVSTIDDLDSDFSSASTHPSSLPDLSPQPPVSEPDDESIKANAGVDIDSETKTDVDANPSLPPSAAPEPVLAYCNPAFESLPTYSDVVAVLKHGRSSSGLNDRYSAFWKWILAQSEADNGESVTPKTSSNSSATKSACFHFGMTWSRHVVKRNWIVVSTKVVQSSPPTIETAMPMAMVIPMNRADPFKNIPIPMSPPIQEVIFDFSSKSRTIFPDASATTSIDEADPENEDKTLPIIDDSPEDETFVDAPKEPGSESTLTEVDATTTCIQADEHHDQHGTLINLDTAIDRIYDSELGSDITGHRALVSEGIAHSLNQYRHRDLVQELQAVAGIFPMGMCLSSPQGAIHFVNQEWCRISGMPPTATNIRACVTDRHHIHLDDAFARLQNEDFVTFEFRTKSYGGYYEDSDGSSDYDSENEDKIMECVARGERYVVATAKAERRANGRVFRILTCLTDVTDQKRSSAAAWRRAQEAETLKRMAEHATVGMYHIDSQGRVFGANDIFFELTGQERVDLHSNTIHLWDLAYPDEENGSYQDRLQYVAVSGKSWTSEVRLKTTWMADDGYGGRRPAPRWVLATVLPIFDKDDKVTSFTGCISDISYQKWQIERERQRKEEAIESKRQQENFIDITSHEMRNPLGAIIQCADDIVNTLGKIIEDSDIMSSLSLPPLNESHHSAPDSSIISTPPPISHARTNSPEFTKHSSITGMSPRQVAHTPQARRLQMIEECMEDAETIVACAQHQKRIVDDILTLSKLDAKLLMVTAVTTDPVDMVNKALKMFEAEARRVDITLDFVIDESFNACDLSHLDFDPSRVTQVLINLLSNALKFTQGRPKRNITVRLKASSSRPEVPFSKVKFIERLSSWSPIPKVVAASTSPPAKPSETVTHAENVPLVYLLFEVEDTGKGMTEEETRSLFSRFYQANSRIHVQYGGSGLGLFISRRLTELQNGAIGVKSKTGEGSTFAFYIETKVPPLPPVDQAKPNDFEKKPPHVDRPSRKLHHEPQSIRKKSSVFAKLRARARGVKPNPAVAGLHYVLGSSNVLVVEDNSINARVTKKGLLDHGFNVDVVTNGIDAVKKLTAQCPTKAASTTLASILNNEPTASSTLQLRPPVFNSFRSRRSSASTSAGATGPGHSNSATSLTSLAATAVTAASSTSPAAGTIGMVLMDIEMPIQNGLETTQQIRQLEAEGKIVCATGGRLPIIAISGHARDEQLQKAREAGCDGVMVKPFRIPDLLETMKSVFKTMAEAAVATEDGGEIPLAIKTERQHSV</sequence>
<name>A0A0F4ZCG8_9PEZI</name>
<evidence type="ECO:0000259" key="4">
    <source>
        <dbReference type="PROSITE" id="PS50109"/>
    </source>
</evidence>
<feature type="region of interest" description="Disordered" evidence="3">
    <location>
        <begin position="1254"/>
        <end position="1275"/>
    </location>
</feature>
<dbReference type="InterPro" id="IPR058846">
    <property type="entry name" value="PAS-like"/>
</dbReference>
<proteinExistence type="predicted"/>
<comment type="caution">
    <text evidence="8">The sequence shown here is derived from an EMBL/GenBank/DDBJ whole genome shotgun (WGS) entry which is preliminary data.</text>
</comment>
<feature type="compositionally biased region" description="Polar residues" evidence="3">
    <location>
        <begin position="33"/>
        <end position="43"/>
    </location>
</feature>
<dbReference type="InterPro" id="IPR036097">
    <property type="entry name" value="HisK_dim/P_sf"/>
</dbReference>
<dbReference type="Gene3D" id="3.40.50.2300">
    <property type="match status" value="1"/>
</dbReference>
<feature type="region of interest" description="Disordered" evidence="3">
    <location>
        <begin position="1112"/>
        <end position="1143"/>
    </location>
</feature>
<gene>
    <name evidence="8" type="ORF">TD95_001225</name>
</gene>
<dbReference type="Proteomes" id="UP000033483">
    <property type="component" value="Unassembled WGS sequence"/>
</dbReference>
<evidence type="ECO:0000256" key="2">
    <source>
        <dbReference type="PROSITE-ProRule" id="PRU00169"/>
    </source>
</evidence>
<evidence type="ECO:0000259" key="5">
    <source>
        <dbReference type="PROSITE" id="PS50110"/>
    </source>
</evidence>